<dbReference type="InterPro" id="IPR021109">
    <property type="entry name" value="Peptidase_aspartic_dom_sf"/>
</dbReference>
<dbReference type="RefSeq" id="XP_016747392.1">
    <property type="nucleotide sequence ID" value="XM_016891903.1"/>
</dbReference>
<keyword evidence="1" id="KW-1185">Reference proteome</keyword>
<dbReference type="PaxDb" id="3635-A0A1U8P853"/>
<evidence type="ECO:0000313" key="1">
    <source>
        <dbReference type="Proteomes" id="UP000818029"/>
    </source>
</evidence>
<sequence length="190" mass="21265">MILSKKRQLGEFETVALTEGCTAMLTNKLPQKLKDLGSFTIPLSIGNQYVGKALCDLGASINLMPMSVFKKLGIGEVRPTTITLQLAYRSFVNPEGTIEDVLIRVDKFIFPVDFIVFDCKDDKDVRIILGRPFLATGRTMIDVQKGELTMRVNDQQITFNVFKALKCADDIEKCHAVNLLDSVVEVEFEK</sequence>
<proteinExistence type="predicted"/>
<evidence type="ECO:0000313" key="2">
    <source>
        <dbReference type="RefSeq" id="XP_016747392.1"/>
    </source>
</evidence>
<gene>
    <name evidence="2" type="primary">LOC107956173</name>
</gene>
<dbReference type="Pfam" id="PF13650">
    <property type="entry name" value="Asp_protease_2"/>
    <property type="match status" value="1"/>
</dbReference>
<dbReference type="Gene3D" id="2.40.70.10">
    <property type="entry name" value="Acid Proteases"/>
    <property type="match status" value="1"/>
</dbReference>
<dbReference type="CDD" id="cd00303">
    <property type="entry name" value="retropepsin_like"/>
    <property type="match status" value="1"/>
</dbReference>
<dbReference type="SUPFAM" id="SSF50630">
    <property type="entry name" value="Acid proteases"/>
    <property type="match status" value="1"/>
</dbReference>
<reference evidence="1" key="1">
    <citation type="journal article" date="2020" name="Nat. Genet.">
        <title>Genomic diversifications of five Gossypium allopolyploid species and their impact on cotton improvement.</title>
        <authorList>
            <person name="Chen Z.J."/>
            <person name="Sreedasyam A."/>
            <person name="Ando A."/>
            <person name="Song Q."/>
            <person name="De Santiago L.M."/>
            <person name="Hulse-Kemp A.M."/>
            <person name="Ding M."/>
            <person name="Ye W."/>
            <person name="Kirkbride R.C."/>
            <person name="Jenkins J."/>
            <person name="Plott C."/>
            <person name="Lovell J."/>
            <person name="Lin Y.M."/>
            <person name="Vaughn R."/>
            <person name="Liu B."/>
            <person name="Simpson S."/>
            <person name="Scheffler B.E."/>
            <person name="Wen L."/>
            <person name="Saski C.A."/>
            <person name="Grover C.E."/>
            <person name="Hu G."/>
            <person name="Conover J.L."/>
            <person name="Carlson J.W."/>
            <person name="Shu S."/>
            <person name="Boston L.B."/>
            <person name="Williams M."/>
            <person name="Peterson D.G."/>
            <person name="McGee K."/>
            <person name="Jones D.C."/>
            <person name="Wendel J.F."/>
            <person name="Stelly D.M."/>
            <person name="Grimwood J."/>
            <person name="Schmutz J."/>
        </authorList>
    </citation>
    <scope>NUCLEOTIDE SEQUENCE [LARGE SCALE GENOMIC DNA]</scope>
    <source>
        <strain evidence="1">cv. TM-1</strain>
    </source>
</reference>
<dbReference type="PANTHER" id="PTHR33067:SF32">
    <property type="entry name" value="ASPARTIC PEPTIDASE DDI1-TYPE DOMAIN-CONTAINING PROTEIN"/>
    <property type="match status" value="1"/>
</dbReference>
<name>A0A1U8P853_GOSHI</name>
<dbReference type="GeneID" id="107956173"/>
<reference evidence="2" key="2">
    <citation type="submission" date="2025-08" db="UniProtKB">
        <authorList>
            <consortium name="RefSeq"/>
        </authorList>
    </citation>
    <scope>IDENTIFICATION</scope>
</reference>
<dbReference type="KEGG" id="ghi:107956173"/>
<accession>A0A1U8P853</accession>
<organism evidence="1 2">
    <name type="scientific">Gossypium hirsutum</name>
    <name type="common">Upland cotton</name>
    <name type="synonym">Gossypium mexicanum</name>
    <dbReference type="NCBI Taxonomy" id="3635"/>
    <lineage>
        <taxon>Eukaryota</taxon>
        <taxon>Viridiplantae</taxon>
        <taxon>Streptophyta</taxon>
        <taxon>Embryophyta</taxon>
        <taxon>Tracheophyta</taxon>
        <taxon>Spermatophyta</taxon>
        <taxon>Magnoliopsida</taxon>
        <taxon>eudicotyledons</taxon>
        <taxon>Gunneridae</taxon>
        <taxon>Pentapetalae</taxon>
        <taxon>rosids</taxon>
        <taxon>malvids</taxon>
        <taxon>Malvales</taxon>
        <taxon>Malvaceae</taxon>
        <taxon>Malvoideae</taxon>
        <taxon>Gossypium</taxon>
    </lineage>
</organism>
<dbReference type="Proteomes" id="UP000818029">
    <property type="component" value="Chromosome D07"/>
</dbReference>
<protein>
    <submittedName>
        <fullName evidence="2">Uncharacterized protein</fullName>
    </submittedName>
</protein>
<dbReference type="OrthoDB" id="1937287at2759"/>
<dbReference type="PANTHER" id="PTHR33067">
    <property type="entry name" value="RNA-DIRECTED DNA POLYMERASE-RELATED"/>
    <property type="match status" value="1"/>
</dbReference>
<dbReference type="AlphaFoldDB" id="A0A1U8P853"/>